<organism evidence="1 2">
    <name type="scientific">Hymenobacter aranciens</name>
    <dbReference type="NCBI Taxonomy" id="3063996"/>
    <lineage>
        <taxon>Bacteria</taxon>
        <taxon>Pseudomonadati</taxon>
        <taxon>Bacteroidota</taxon>
        <taxon>Cytophagia</taxon>
        <taxon>Cytophagales</taxon>
        <taxon>Hymenobacteraceae</taxon>
        <taxon>Hymenobacter</taxon>
    </lineage>
</organism>
<proteinExistence type="predicted"/>
<evidence type="ECO:0000313" key="2">
    <source>
        <dbReference type="Proteomes" id="UP001176429"/>
    </source>
</evidence>
<protein>
    <recommendedName>
        <fullName evidence="3">SMI1/KNR4 family protein</fullName>
    </recommendedName>
</protein>
<dbReference type="Proteomes" id="UP001176429">
    <property type="component" value="Unassembled WGS sequence"/>
</dbReference>
<name>A0ABT9B7J9_9BACT</name>
<evidence type="ECO:0008006" key="3">
    <source>
        <dbReference type="Google" id="ProtNLM"/>
    </source>
</evidence>
<keyword evidence="2" id="KW-1185">Reference proteome</keyword>
<dbReference type="EMBL" id="JAUQSY010000002">
    <property type="protein sequence ID" value="MDO7873775.1"/>
    <property type="molecule type" value="Genomic_DNA"/>
</dbReference>
<evidence type="ECO:0000313" key="1">
    <source>
        <dbReference type="EMBL" id="MDO7873775.1"/>
    </source>
</evidence>
<dbReference type="RefSeq" id="WP_305005091.1">
    <property type="nucleotide sequence ID" value="NZ_JAUQSY010000002.1"/>
</dbReference>
<reference evidence="1" key="1">
    <citation type="submission" date="2023-07" db="EMBL/GenBank/DDBJ databases">
        <authorList>
            <person name="Kim M.K."/>
        </authorList>
    </citation>
    <scope>NUCLEOTIDE SEQUENCE</scope>
    <source>
        <strain evidence="1">ASUV-10-1</strain>
    </source>
</reference>
<gene>
    <name evidence="1" type="ORF">Q5H93_03455</name>
</gene>
<comment type="caution">
    <text evidence="1">The sequence shown here is derived from an EMBL/GenBank/DDBJ whole genome shotgun (WGS) entry which is preliminary data.</text>
</comment>
<sequence>MTALSEAELRQAFATLFQTTTDFGDFELIPVEAAQRVYARGFAPAIASRLDIFGLMGDGSTIATWQEPGNVGPSRPVVLLGSEGTMGVFASSFAEFLSLLPYGTGYIDEILFYFESERDSPGRYAQKFTSAYAREVLAATAEEYSEHHLYMDWLTHTAQLAIAPDPAAVMARAYQAHENFEQWLGDY</sequence>
<accession>A0ABT9B7J9</accession>